<protein>
    <submittedName>
        <fullName evidence="1">Uncharacterized protein</fullName>
    </submittedName>
</protein>
<dbReference type="Proteomes" id="UP000667802">
    <property type="component" value="Unassembled WGS sequence"/>
</dbReference>
<reference evidence="2" key="1">
    <citation type="journal article" date="2021" name="Science">
        <title>Hunting the eagle killer: A cyanobacterial neurotoxin causes vacuolar myelinopathy.</title>
        <authorList>
            <person name="Breinlinger S."/>
            <person name="Phillips T.J."/>
            <person name="Haram B.N."/>
            <person name="Mares J."/>
            <person name="Martinez Yerena J.A."/>
            <person name="Hrouzek P."/>
            <person name="Sobotka R."/>
            <person name="Henderson W.M."/>
            <person name="Schmieder P."/>
            <person name="Williams S.M."/>
            <person name="Lauderdale J.D."/>
            <person name="Wilde H.D."/>
            <person name="Gerrin W."/>
            <person name="Kust A."/>
            <person name="Washington J.W."/>
            <person name="Wagner C."/>
            <person name="Geier B."/>
            <person name="Liebeke M."/>
            <person name="Enke H."/>
            <person name="Niedermeyer T.H.J."/>
            <person name="Wilde S.B."/>
        </authorList>
    </citation>
    <scope>NUCLEOTIDE SEQUENCE [LARGE SCALE GENOMIC DNA]</scope>
    <source>
        <strain evidence="2">Thurmond2011</strain>
    </source>
</reference>
<keyword evidence="2" id="KW-1185">Reference proteome</keyword>
<evidence type="ECO:0000313" key="1">
    <source>
        <dbReference type="EMBL" id="MDR9894133.1"/>
    </source>
</evidence>
<gene>
    <name evidence="1" type="ORF">G7B40_006045</name>
</gene>
<accession>A0AAP5I6M0</accession>
<dbReference type="EMBL" id="JAALHA020000002">
    <property type="protein sequence ID" value="MDR9894133.1"/>
    <property type="molecule type" value="Genomic_DNA"/>
</dbReference>
<comment type="caution">
    <text evidence="1">The sequence shown here is derived from an EMBL/GenBank/DDBJ whole genome shotgun (WGS) entry which is preliminary data.</text>
</comment>
<name>A0AAP5I6M0_9CYAN</name>
<evidence type="ECO:0000313" key="2">
    <source>
        <dbReference type="Proteomes" id="UP000667802"/>
    </source>
</evidence>
<dbReference type="AlphaFoldDB" id="A0AAP5I6M0"/>
<organism evidence="1 2">
    <name type="scientific">Aetokthonos hydrillicola Thurmond2011</name>
    <dbReference type="NCBI Taxonomy" id="2712845"/>
    <lineage>
        <taxon>Bacteria</taxon>
        <taxon>Bacillati</taxon>
        <taxon>Cyanobacteriota</taxon>
        <taxon>Cyanophyceae</taxon>
        <taxon>Nostocales</taxon>
        <taxon>Hapalosiphonaceae</taxon>
        <taxon>Aetokthonos</taxon>
    </lineage>
</organism>
<dbReference type="RefSeq" id="WP_339382154.1">
    <property type="nucleotide sequence ID" value="NZ_CAWQFN010000481.1"/>
</dbReference>
<sequence length="47" mass="5181">MSSEWIKLPLMLLEILANIGSSVANSCLKVQSEPTSQATEVLVSYIW</sequence>
<proteinExistence type="predicted"/>